<evidence type="ECO:0000313" key="2">
    <source>
        <dbReference type="Proteomes" id="UP000626109"/>
    </source>
</evidence>
<evidence type="ECO:0000313" key="1">
    <source>
        <dbReference type="EMBL" id="CAE8741861.1"/>
    </source>
</evidence>
<gene>
    <name evidence="1" type="ORF">PGLA2088_LOCUS50701</name>
</gene>
<comment type="caution">
    <text evidence="1">The sequence shown here is derived from an EMBL/GenBank/DDBJ whole genome shotgun (WGS) entry which is preliminary data.</text>
</comment>
<organism evidence="1 2">
    <name type="scientific">Polarella glacialis</name>
    <name type="common">Dinoflagellate</name>
    <dbReference type="NCBI Taxonomy" id="89957"/>
    <lineage>
        <taxon>Eukaryota</taxon>
        <taxon>Sar</taxon>
        <taxon>Alveolata</taxon>
        <taxon>Dinophyceae</taxon>
        <taxon>Suessiales</taxon>
        <taxon>Suessiaceae</taxon>
        <taxon>Polarella</taxon>
    </lineage>
</organism>
<sequence length="117" mass="13049">MHQCIAIHMCAQLHASTDMRFLAYTIQGDLRCRLIALCATHHDPRYIDTCMVQMPSRYCSLSAVCNFRASSANLKSRTDLLSSMSECRVAAEILTPSFKVPTDDVCVAEVSTAMWVD</sequence>
<protein>
    <submittedName>
        <fullName evidence="1">Uncharacterized protein</fullName>
    </submittedName>
</protein>
<proteinExistence type="predicted"/>
<dbReference type="EMBL" id="CAJNNW010037447">
    <property type="protein sequence ID" value="CAE8741861.1"/>
    <property type="molecule type" value="Genomic_DNA"/>
</dbReference>
<name>A0A813LS37_POLGL</name>
<accession>A0A813LS37</accession>
<dbReference type="Proteomes" id="UP000626109">
    <property type="component" value="Unassembled WGS sequence"/>
</dbReference>
<dbReference type="AlphaFoldDB" id="A0A813LS37"/>
<reference evidence="1" key="1">
    <citation type="submission" date="2021-02" db="EMBL/GenBank/DDBJ databases">
        <authorList>
            <person name="Dougan E. K."/>
            <person name="Rhodes N."/>
            <person name="Thang M."/>
            <person name="Chan C."/>
        </authorList>
    </citation>
    <scope>NUCLEOTIDE SEQUENCE</scope>
</reference>